<evidence type="ECO:0000313" key="3">
    <source>
        <dbReference type="Proteomes" id="UP000641386"/>
    </source>
</evidence>
<dbReference type="AlphaFoldDB" id="A0A919E027"/>
<feature type="compositionally biased region" description="Basic residues" evidence="1">
    <location>
        <begin position="113"/>
        <end position="123"/>
    </location>
</feature>
<evidence type="ECO:0000313" key="2">
    <source>
        <dbReference type="EMBL" id="GHE95965.1"/>
    </source>
</evidence>
<dbReference type="Proteomes" id="UP000641386">
    <property type="component" value="Unassembled WGS sequence"/>
</dbReference>
<dbReference type="EMBL" id="BNBC01000034">
    <property type="protein sequence ID" value="GHE95965.1"/>
    <property type="molecule type" value="Genomic_DNA"/>
</dbReference>
<reference evidence="2" key="1">
    <citation type="journal article" date="2014" name="Int. J. Syst. Evol. Microbiol.">
        <title>Complete genome sequence of Corynebacterium casei LMG S-19264T (=DSM 44701T), isolated from a smear-ripened cheese.</title>
        <authorList>
            <consortium name="US DOE Joint Genome Institute (JGI-PGF)"/>
            <person name="Walter F."/>
            <person name="Albersmeier A."/>
            <person name="Kalinowski J."/>
            <person name="Ruckert C."/>
        </authorList>
    </citation>
    <scope>NUCLEOTIDE SEQUENCE</scope>
    <source>
        <strain evidence="2">JCM 3302</strain>
    </source>
</reference>
<feature type="compositionally biased region" description="Gly residues" evidence="1">
    <location>
        <begin position="72"/>
        <end position="88"/>
    </location>
</feature>
<name>A0A919E027_9ACTN</name>
<feature type="region of interest" description="Disordered" evidence="1">
    <location>
        <begin position="47"/>
        <end position="123"/>
    </location>
</feature>
<proteinExistence type="predicted"/>
<comment type="caution">
    <text evidence="2">The sequence shown here is derived from an EMBL/GenBank/DDBJ whole genome shotgun (WGS) entry which is preliminary data.</text>
</comment>
<organism evidence="2 3">
    <name type="scientific">Streptomyces spiralis</name>
    <dbReference type="NCBI Taxonomy" id="66376"/>
    <lineage>
        <taxon>Bacteria</taxon>
        <taxon>Bacillati</taxon>
        <taxon>Actinomycetota</taxon>
        <taxon>Actinomycetes</taxon>
        <taxon>Kitasatosporales</taxon>
        <taxon>Streptomycetaceae</taxon>
        <taxon>Streptomyces</taxon>
    </lineage>
</organism>
<accession>A0A919E027</accession>
<gene>
    <name evidence="2" type="ORF">GCM10014715_60380</name>
</gene>
<feature type="compositionally biased region" description="Basic and acidic residues" evidence="1">
    <location>
        <begin position="92"/>
        <end position="102"/>
    </location>
</feature>
<sequence>MDTKAEAHNTTVTVAAAVASRDWGTFIMFPEARRVRDKELADFGHEAVRSPGSLPGPGGPTRTGWSRERLGGPVGPLEGTGMGTGMGTDGSRPNRTESERTEFSAGPMPRCPVGRRGRVRRSV</sequence>
<evidence type="ECO:0000256" key="1">
    <source>
        <dbReference type="SAM" id="MobiDB-lite"/>
    </source>
</evidence>
<reference evidence="2" key="2">
    <citation type="submission" date="2020-09" db="EMBL/GenBank/DDBJ databases">
        <authorList>
            <person name="Sun Q."/>
            <person name="Ohkuma M."/>
        </authorList>
    </citation>
    <scope>NUCLEOTIDE SEQUENCE</scope>
    <source>
        <strain evidence="2">JCM 3302</strain>
    </source>
</reference>
<protein>
    <submittedName>
        <fullName evidence="2">Uncharacterized protein</fullName>
    </submittedName>
</protein>
<keyword evidence="3" id="KW-1185">Reference proteome</keyword>